<name>A0A0K6HN94_9HYPH</name>
<dbReference type="PANTHER" id="PTHR46173:SF1">
    <property type="entry name" value="CCA TRNA NUCLEOTIDYLTRANSFERASE 1, MITOCHONDRIAL"/>
    <property type="match status" value="1"/>
</dbReference>
<evidence type="ECO:0000256" key="2">
    <source>
        <dbReference type="ARBA" id="ARBA00022679"/>
    </source>
</evidence>
<dbReference type="GO" id="GO:0000049">
    <property type="term" value="F:tRNA binding"/>
    <property type="evidence" value="ECO:0007669"/>
    <property type="project" value="TreeGrafter"/>
</dbReference>
<dbReference type="Gene3D" id="3.30.460.10">
    <property type="entry name" value="Beta Polymerase, domain 2"/>
    <property type="match status" value="1"/>
</dbReference>
<proteinExistence type="inferred from homology"/>
<organism evidence="9 10">
    <name type="scientific">Pannonibacter indicus</name>
    <dbReference type="NCBI Taxonomy" id="466044"/>
    <lineage>
        <taxon>Bacteria</taxon>
        <taxon>Pseudomonadati</taxon>
        <taxon>Pseudomonadota</taxon>
        <taxon>Alphaproteobacteria</taxon>
        <taxon>Hyphomicrobiales</taxon>
        <taxon>Stappiaceae</taxon>
        <taxon>Pannonibacter</taxon>
    </lineage>
</organism>
<dbReference type="GO" id="GO:0016779">
    <property type="term" value="F:nucleotidyltransferase activity"/>
    <property type="evidence" value="ECO:0007669"/>
    <property type="project" value="UniProtKB-KW"/>
</dbReference>
<keyword evidence="6" id="KW-0460">Magnesium</keyword>
<protein>
    <submittedName>
        <fullName evidence="9">tRNA nucleotidyltransferase/poly(A) polymerase</fullName>
    </submittedName>
</protein>
<dbReference type="GO" id="GO:0046872">
    <property type="term" value="F:metal ion binding"/>
    <property type="evidence" value="ECO:0007669"/>
    <property type="project" value="UniProtKB-KW"/>
</dbReference>
<comment type="cofactor">
    <cofactor evidence="1">
        <name>Mg(2+)</name>
        <dbReference type="ChEBI" id="CHEBI:18420"/>
    </cofactor>
</comment>
<evidence type="ECO:0000256" key="1">
    <source>
        <dbReference type="ARBA" id="ARBA00001946"/>
    </source>
</evidence>
<dbReference type="Gene3D" id="1.10.3090.10">
    <property type="entry name" value="cca-adding enzyme, domain 2"/>
    <property type="match status" value="1"/>
</dbReference>
<sequence length="414" mass="44486">MTLPRKLPDSAVPWLRGAAIQRVFDALQKDGDEVRAVGGAVRNALLGEPVRDVDMCTTALPQQVIERAEAAGLKAVPTGIDHGTVTVISSGEPFEVTTLREDVETFGRHAVVRFGRDWAHDAARRDFTMNALYCGADGTIHDPLGGGLEDCLARRVRFIGRAEDRIREDYLRILRFFRFHATYGAGPTDDEGLSASVRLRDGLGQLSAERIGGEMKKILAVRTCPPVIAVMEGTGILPLLTGGVARLASLAALKSLSDELPEAGSSILALACLTGFVGEDAGRIARRWRLSNQERSVMFRAIEGAISLLKASDPAAVLKAQMLAWGRETAFDALVLAQARTRSAARDEAGFAGLHELARSWDIPVFPVTGHDLITAGVPKGPALGAAMEHLRRLWAASDYRAARDELLAAVAAK</sequence>
<dbReference type="Proteomes" id="UP000183900">
    <property type="component" value="Unassembled WGS sequence"/>
</dbReference>
<dbReference type="OrthoDB" id="9805698at2"/>
<evidence type="ECO:0000256" key="3">
    <source>
        <dbReference type="ARBA" id="ARBA00022694"/>
    </source>
</evidence>
<dbReference type="CDD" id="cd05398">
    <property type="entry name" value="NT_ClassII-CCAase"/>
    <property type="match status" value="1"/>
</dbReference>
<evidence type="ECO:0000256" key="4">
    <source>
        <dbReference type="ARBA" id="ARBA00022695"/>
    </source>
</evidence>
<evidence type="ECO:0000313" key="9">
    <source>
        <dbReference type="EMBL" id="CUA92253.1"/>
    </source>
</evidence>
<keyword evidence="10" id="KW-1185">Reference proteome</keyword>
<dbReference type="InterPro" id="IPR002646">
    <property type="entry name" value="PolA_pol_head_dom"/>
</dbReference>
<comment type="similarity">
    <text evidence="7">Belongs to the tRNA nucleotidyltransferase/poly(A) polymerase family.</text>
</comment>
<keyword evidence="7" id="KW-0694">RNA-binding</keyword>
<dbReference type="InterPro" id="IPR050264">
    <property type="entry name" value="Bact_CCA-adding_enz_type3_sf"/>
</dbReference>
<keyword evidence="3" id="KW-0819">tRNA processing</keyword>
<dbReference type="SUPFAM" id="SSF81301">
    <property type="entry name" value="Nucleotidyltransferase"/>
    <property type="match status" value="1"/>
</dbReference>
<keyword evidence="4" id="KW-0548">Nucleotidyltransferase</keyword>
<keyword evidence="5" id="KW-0479">Metal-binding</keyword>
<evidence type="ECO:0000259" key="8">
    <source>
        <dbReference type="Pfam" id="PF01743"/>
    </source>
</evidence>
<gene>
    <name evidence="9" type="ORF">Ga0061067_101375</name>
</gene>
<dbReference type="GO" id="GO:0008033">
    <property type="term" value="P:tRNA processing"/>
    <property type="evidence" value="ECO:0007669"/>
    <property type="project" value="UniProtKB-KW"/>
</dbReference>
<evidence type="ECO:0000313" key="10">
    <source>
        <dbReference type="Proteomes" id="UP000183900"/>
    </source>
</evidence>
<evidence type="ECO:0000256" key="6">
    <source>
        <dbReference type="ARBA" id="ARBA00022842"/>
    </source>
</evidence>
<dbReference type="SUPFAM" id="SSF81891">
    <property type="entry name" value="Poly A polymerase C-terminal region-like"/>
    <property type="match status" value="1"/>
</dbReference>
<dbReference type="RefSeq" id="WP_055454104.1">
    <property type="nucleotide sequence ID" value="NZ_CYHE01000001.1"/>
</dbReference>
<accession>A0A0K6HN94</accession>
<evidence type="ECO:0000256" key="7">
    <source>
        <dbReference type="RuleBase" id="RU003953"/>
    </source>
</evidence>
<keyword evidence="2 7" id="KW-0808">Transferase</keyword>
<dbReference type="EMBL" id="CYHE01000001">
    <property type="protein sequence ID" value="CUA92253.1"/>
    <property type="molecule type" value="Genomic_DNA"/>
</dbReference>
<evidence type="ECO:0000256" key="5">
    <source>
        <dbReference type="ARBA" id="ARBA00022723"/>
    </source>
</evidence>
<feature type="domain" description="Poly A polymerase head" evidence="8">
    <location>
        <begin position="35"/>
        <end position="156"/>
    </location>
</feature>
<dbReference type="InterPro" id="IPR043519">
    <property type="entry name" value="NT_sf"/>
</dbReference>
<dbReference type="AlphaFoldDB" id="A0A0K6HN94"/>
<dbReference type="PANTHER" id="PTHR46173">
    <property type="entry name" value="CCA TRNA NUCLEOTIDYLTRANSFERASE 1, MITOCHONDRIAL"/>
    <property type="match status" value="1"/>
</dbReference>
<dbReference type="Pfam" id="PF01743">
    <property type="entry name" value="PolyA_pol"/>
    <property type="match status" value="1"/>
</dbReference>
<reference evidence="10" key="1">
    <citation type="submission" date="2015-08" db="EMBL/GenBank/DDBJ databases">
        <authorList>
            <person name="Varghese N."/>
        </authorList>
    </citation>
    <scope>NUCLEOTIDE SEQUENCE [LARGE SCALE GENOMIC DNA]</scope>
    <source>
        <strain evidence="10">DSM 23407</strain>
    </source>
</reference>